<dbReference type="CDD" id="cd06661">
    <property type="entry name" value="GGCT_like"/>
    <property type="match status" value="1"/>
</dbReference>
<comment type="caution">
    <text evidence="2">The sequence shown here is derived from an EMBL/GenBank/DDBJ whole genome shotgun (WGS) entry which is preliminary data.</text>
</comment>
<gene>
    <name evidence="2" type="ORF">V8G56_15155</name>
</gene>
<evidence type="ECO:0000259" key="1">
    <source>
        <dbReference type="Pfam" id="PF06094"/>
    </source>
</evidence>
<dbReference type="Gene3D" id="3.10.490.10">
    <property type="entry name" value="Gamma-glutamyl cyclotransferase-like"/>
    <property type="match status" value="1"/>
</dbReference>
<dbReference type="EMBL" id="JBAWKC010000006">
    <property type="protein sequence ID" value="MFH6770087.1"/>
    <property type="molecule type" value="Genomic_DNA"/>
</dbReference>
<dbReference type="Pfam" id="PF06094">
    <property type="entry name" value="GGACT"/>
    <property type="match status" value="1"/>
</dbReference>
<dbReference type="InterPro" id="IPR009288">
    <property type="entry name" value="AIG2-like_dom"/>
</dbReference>
<proteinExistence type="predicted"/>
<sequence>MKSDYLFVYGTLLKGFNSYMSKFLDKNSEFVGEGYFNGKLFEVSWYPGAVLSKIASERVYGHIFKIHDHIKTFKILDDYEGVGEASTEYPNEYRRELIETFLNDGTILRTWVYLYNNPTDHLRLIASGDYLKES</sequence>
<protein>
    <submittedName>
        <fullName evidence="2">Gamma-glutamylcyclotransferase family protein</fullName>
    </submittedName>
</protein>
<dbReference type="InterPro" id="IPR013024">
    <property type="entry name" value="GGCT-like"/>
</dbReference>
<evidence type="ECO:0000313" key="2">
    <source>
        <dbReference type="EMBL" id="MFH6770087.1"/>
    </source>
</evidence>
<keyword evidence="3" id="KW-1185">Reference proteome</keyword>
<feature type="domain" description="Gamma-glutamylcyclotransferase AIG2-like" evidence="1">
    <location>
        <begin position="6"/>
        <end position="131"/>
    </location>
</feature>
<reference evidence="2 3" key="1">
    <citation type="submission" date="2024-02" db="EMBL/GenBank/DDBJ databases">
        <title>A Gaetbulibacter species isolated from tidal flats and genomic insights of their niches.</title>
        <authorList>
            <person name="Ye Y."/>
        </authorList>
    </citation>
    <scope>NUCLEOTIDE SEQUENCE [LARGE SCALE GENOMIC DNA]</scope>
    <source>
        <strain evidence="2 3">KEM-8</strain>
    </source>
</reference>
<dbReference type="RefSeq" id="WP_395439309.1">
    <property type="nucleotide sequence ID" value="NZ_JBAWKC010000006.1"/>
</dbReference>
<dbReference type="SUPFAM" id="SSF110857">
    <property type="entry name" value="Gamma-glutamyl cyclotransferase-like"/>
    <property type="match status" value="1"/>
</dbReference>
<name>A0ABW7MWN1_9FLAO</name>
<organism evidence="2 3">
    <name type="scientific">Gaetbulibacter aquiaggeris</name>
    <dbReference type="NCBI Taxonomy" id="1735373"/>
    <lineage>
        <taxon>Bacteria</taxon>
        <taxon>Pseudomonadati</taxon>
        <taxon>Bacteroidota</taxon>
        <taxon>Flavobacteriia</taxon>
        <taxon>Flavobacteriales</taxon>
        <taxon>Flavobacteriaceae</taxon>
        <taxon>Gaetbulibacter</taxon>
    </lineage>
</organism>
<accession>A0ABW7MWN1</accession>
<dbReference type="Proteomes" id="UP001610104">
    <property type="component" value="Unassembled WGS sequence"/>
</dbReference>
<dbReference type="InterPro" id="IPR036568">
    <property type="entry name" value="GGCT-like_sf"/>
</dbReference>
<evidence type="ECO:0000313" key="3">
    <source>
        <dbReference type="Proteomes" id="UP001610104"/>
    </source>
</evidence>